<dbReference type="Pfam" id="PF06094">
    <property type="entry name" value="GGACT"/>
    <property type="match status" value="1"/>
</dbReference>
<accession>A0ABT8YBJ1</accession>
<organism evidence="2 3">
    <name type="scientific">Sphingomonas natans</name>
    <dbReference type="NCBI Taxonomy" id="3063330"/>
    <lineage>
        <taxon>Bacteria</taxon>
        <taxon>Pseudomonadati</taxon>
        <taxon>Pseudomonadota</taxon>
        <taxon>Alphaproteobacteria</taxon>
        <taxon>Sphingomonadales</taxon>
        <taxon>Sphingomonadaceae</taxon>
        <taxon>Sphingomonas</taxon>
    </lineage>
</organism>
<feature type="domain" description="Gamma-glutamylcyclotransferase AIG2-like" evidence="1">
    <location>
        <begin position="2"/>
        <end position="123"/>
    </location>
</feature>
<proteinExistence type="predicted"/>
<dbReference type="InterPro" id="IPR013024">
    <property type="entry name" value="GGCT-like"/>
</dbReference>
<gene>
    <name evidence="2" type="ORF">Q4F19_15035</name>
</gene>
<evidence type="ECO:0000313" key="2">
    <source>
        <dbReference type="EMBL" id="MDO6415703.1"/>
    </source>
</evidence>
<dbReference type="SUPFAM" id="SSF110857">
    <property type="entry name" value="Gamma-glutamyl cyclotransferase-like"/>
    <property type="match status" value="1"/>
</dbReference>
<keyword evidence="3" id="KW-1185">Reference proteome</keyword>
<dbReference type="RefSeq" id="WP_303544033.1">
    <property type="nucleotide sequence ID" value="NZ_JAUOTP010000007.1"/>
</dbReference>
<protein>
    <submittedName>
        <fullName evidence="2">Gamma-glutamylcyclotransferase family protein</fullName>
    </submittedName>
</protein>
<dbReference type="Proteomes" id="UP001169764">
    <property type="component" value="Unassembled WGS sequence"/>
</dbReference>
<comment type="caution">
    <text evidence="2">The sequence shown here is derived from an EMBL/GenBank/DDBJ whole genome shotgun (WGS) entry which is preliminary data.</text>
</comment>
<evidence type="ECO:0000313" key="3">
    <source>
        <dbReference type="Proteomes" id="UP001169764"/>
    </source>
</evidence>
<sequence length="125" mass="14221">MYGTLRPASRHRQARRLLREARRIGPARLPHARLFRVRHFPGLVANGGRRQGVAGDLLLLRRPERTLAWLDAYEGCAPDSPTPHPYARVVAPVRHRERTVVAIGYVWPAPTTGLRLIPSGNWLRR</sequence>
<dbReference type="InterPro" id="IPR036568">
    <property type="entry name" value="GGCT-like_sf"/>
</dbReference>
<reference evidence="2" key="1">
    <citation type="submission" date="2023-07" db="EMBL/GenBank/DDBJ databases">
        <authorList>
            <person name="Kim M."/>
        </authorList>
    </citation>
    <scope>NUCLEOTIDE SEQUENCE</scope>
    <source>
        <strain evidence="2">BIUV-7</strain>
    </source>
</reference>
<dbReference type="Gene3D" id="3.10.490.10">
    <property type="entry name" value="Gamma-glutamyl cyclotransferase-like"/>
    <property type="match status" value="1"/>
</dbReference>
<dbReference type="InterPro" id="IPR009288">
    <property type="entry name" value="AIG2-like_dom"/>
</dbReference>
<dbReference type="CDD" id="cd06661">
    <property type="entry name" value="GGCT_like"/>
    <property type="match status" value="1"/>
</dbReference>
<dbReference type="EMBL" id="JAUOTP010000007">
    <property type="protein sequence ID" value="MDO6415703.1"/>
    <property type="molecule type" value="Genomic_DNA"/>
</dbReference>
<evidence type="ECO:0000259" key="1">
    <source>
        <dbReference type="Pfam" id="PF06094"/>
    </source>
</evidence>
<name>A0ABT8YBJ1_9SPHN</name>